<evidence type="ECO:0000313" key="2">
    <source>
        <dbReference type="EMBL" id="HAN26146.1"/>
    </source>
</evidence>
<dbReference type="STRING" id="1121937.GCA_000423125_02406"/>
<sequence>MRDPVLERKLRDYRFEQLELRHSIRLLFQGSVAVVSLVALLLALFHERWPMAVFLALAAAGLALVSGVSMLLSRRHALAELQRELSPGEIYEPPGTAL</sequence>
<comment type="caution">
    <text evidence="2">The sequence shown here is derived from an EMBL/GenBank/DDBJ whole genome shotgun (WGS) entry which is preliminary data.</text>
</comment>
<keyword evidence="1" id="KW-0472">Membrane</keyword>
<evidence type="ECO:0000256" key="1">
    <source>
        <dbReference type="SAM" id="Phobius"/>
    </source>
</evidence>
<organism evidence="2 3">
    <name type="scientific">Haliea salexigens</name>
    <dbReference type="NCBI Taxonomy" id="287487"/>
    <lineage>
        <taxon>Bacteria</taxon>
        <taxon>Pseudomonadati</taxon>
        <taxon>Pseudomonadota</taxon>
        <taxon>Gammaproteobacteria</taxon>
        <taxon>Cellvibrionales</taxon>
        <taxon>Halieaceae</taxon>
        <taxon>Haliea</taxon>
    </lineage>
</organism>
<dbReference type="AlphaFoldDB" id="A0A3C1KIQ9"/>
<keyword evidence="1" id="KW-1133">Transmembrane helix</keyword>
<gene>
    <name evidence="2" type="ORF">DCP75_00130</name>
</gene>
<dbReference type="EMBL" id="DMND01000002">
    <property type="protein sequence ID" value="HAN26146.1"/>
    <property type="molecule type" value="Genomic_DNA"/>
</dbReference>
<protein>
    <submittedName>
        <fullName evidence="2">Uncharacterized protein</fullName>
    </submittedName>
</protein>
<feature type="transmembrane region" description="Helical" evidence="1">
    <location>
        <begin position="26"/>
        <end position="45"/>
    </location>
</feature>
<accession>A0A3C1KIQ9</accession>
<evidence type="ECO:0000313" key="3">
    <source>
        <dbReference type="Proteomes" id="UP000259273"/>
    </source>
</evidence>
<feature type="transmembrane region" description="Helical" evidence="1">
    <location>
        <begin position="51"/>
        <end position="73"/>
    </location>
</feature>
<keyword evidence="1" id="KW-0812">Transmembrane</keyword>
<name>A0A3C1KIQ9_9GAMM</name>
<proteinExistence type="predicted"/>
<dbReference type="Proteomes" id="UP000259273">
    <property type="component" value="Unassembled WGS sequence"/>
</dbReference>
<reference evidence="2 3" key="1">
    <citation type="journal article" date="2018" name="Nat. Biotechnol.">
        <title>A standardized bacterial taxonomy based on genome phylogeny substantially revises the tree of life.</title>
        <authorList>
            <person name="Parks D.H."/>
            <person name="Chuvochina M."/>
            <person name="Waite D.W."/>
            <person name="Rinke C."/>
            <person name="Skarshewski A."/>
            <person name="Chaumeil P.A."/>
            <person name="Hugenholtz P."/>
        </authorList>
    </citation>
    <scope>NUCLEOTIDE SEQUENCE [LARGE SCALE GENOMIC DNA]</scope>
    <source>
        <strain evidence="2">UBA9158</strain>
    </source>
</reference>